<name>A0ACC4AQL0_POPAL</name>
<protein>
    <submittedName>
        <fullName evidence="1">Uncharacterized protein</fullName>
    </submittedName>
</protein>
<proteinExistence type="predicted"/>
<evidence type="ECO:0000313" key="1">
    <source>
        <dbReference type="EMBL" id="KAL3568251.1"/>
    </source>
</evidence>
<dbReference type="EMBL" id="RCHU02000017">
    <property type="protein sequence ID" value="KAL3568251.1"/>
    <property type="molecule type" value="Genomic_DNA"/>
</dbReference>
<reference evidence="1 2" key="1">
    <citation type="journal article" date="2024" name="Plant Biotechnol. J.">
        <title>Genome and CRISPR/Cas9 system of a widespread forest tree (Populus alba) in the world.</title>
        <authorList>
            <person name="Liu Y.J."/>
            <person name="Jiang P.F."/>
            <person name="Han X.M."/>
            <person name="Li X.Y."/>
            <person name="Wang H.M."/>
            <person name="Wang Y.J."/>
            <person name="Wang X.X."/>
            <person name="Zeng Q.Y."/>
        </authorList>
    </citation>
    <scope>NUCLEOTIDE SEQUENCE [LARGE SCALE GENOMIC DNA]</scope>
    <source>
        <strain evidence="2">cv. PAL-ZL1</strain>
    </source>
</reference>
<evidence type="ECO:0000313" key="2">
    <source>
        <dbReference type="Proteomes" id="UP000309997"/>
    </source>
</evidence>
<sequence length="92" mass="10173">MDDGSQMEDFLLGLLSPSHFENEEWNKGARQLCQDAAVSSGEMKLEGCFGAVVDSSKGVQERKNRREKLGLKVQVARHNCSNGCGTRWTLVT</sequence>
<comment type="caution">
    <text evidence="1">The sequence shown here is derived from an EMBL/GenBank/DDBJ whole genome shotgun (WGS) entry which is preliminary data.</text>
</comment>
<gene>
    <name evidence="1" type="ORF">D5086_030902</name>
</gene>
<dbReference type="Proteomes" id="UP000309997">
    <property type="component" value="Unassembled WGS sequence"/>
</dbReference>
<accession>A0ACC4AQL0</accession>
<keyword evidence="2" id="KW-1185">Reference proteome</keyword>
<organism evidence="1 2">
    <name type="scientific">Populus alba</name>
    <name type="common">White poplar</name>
    <dbReference type="NCBI Taxonomy" id="43335"/>
    <lineage>
        <taxon>Eukaryota</taxon>
        <taxon>Viridiplantae</taxon>
        <taxon>Streptophyta</taxon>
        <taxon>Embryophyta</taxon>
        <taxon>Tracheophyta</taxon>
        <taxon>Spermatophyta</taxon>
        <taxon>Magnoliopsida</taxon>
        <taxon>eudicotyledons</taxon>
        <taxon>Gunneridae</taxon>
        <taxon>Pentapetalae</taxon>
        <taxon>rosids</taxon>
        <taxon>fabids</taxon>
        <taxon>Malpighiales</taxon>
        <taxon>Salicaceae</taxon>
        <taxon>Saliceae</taxon>
        <taxon>Populus</taxon>
    </lineage>
</organism>